<dbReference type="RefSeq" id="WP_172186996.1">
    <property type="nucleotide sequence ID" value="NZ_CAWPPK010000224.1"/>
</dbReference>
<dbReference type="Gene3D" id="2.40.128.20">
    <property type="match status" value="1"/>
</dbReference>
<evidence type="ECO:0000259" key="1">
    <source>
        <dbReference type="Pfam" id="PF12204"/>
    </source>
</evidence>
<evidence type="ECO:0000313" key="3">
    <source>
        <dbReference type="Proteomes" id="UP000702425"/>
    </source>
</evidence>
<evidence type="ECO:0000313" key="2">
    <source>
        <dbReference type="EMBL" id="NQE34386.1"/>
    </source>
</evidence>
<protein>
    <recommendedName>
        <fullName evidence="1">DUF3598 domain-containing protein</fullName>
    </recommendedName>
</protein>
<dbReference type="InterPro" id="IPR022017">
    <property type="entry name" value="BFA1-like_DUF3598"/>
</dbReference>
<name>A0ABX2CVT1_9CYAN</name>
<dbReference type="Pfam" id="PF12204">
    <property type="entry name" value="DUF3598_N"/>
    <property type="match status" value="1"/>
</dbReference>
<feature type="domain" description="DUF3598" evidence="1">
    <location>
        <begin position="7"/>
        <end position="151"/>
    </location>
</feature>
<dbReference type="EMBL" id="SRRZ01000030">
    <property type="protein sequence ID" value="NQE34386.1"/>
    <property type="molecule type" value="Genomic_DNA"/>
</dbReference>
<dbReference type="Proteomes" id="UP000702425">
    <property type="component" value="Unassembled WGS sequence"/>
</dbReference>
<accession>A0ABX2CVT1</accession>
<comment type="caution">
    <text evidence="2">The sequence shown here is derived from an EMBL/GenBank/DDBJ whole genome shotgun (WGS) entry which is preliminary data.</text>
</comment>
<sequence>MIDITQISNFKVFPKHTGVWEGTWTILNADFQDTQSFTAVLTQKIVDNQWRQTNVQTYANGKSETQNFVGHVVGEGQVEIESNDSIFSNYKTLATEVGDNLIVFQVWDKATGILRAVETINLVSCDRRIRTTQSLTEEGKLRGVMVIVEQKIE</sequence>
<reference evidence="2 3" key="1">
    <citation type="journal article" date="2020" name="Sci. Rep.">
        <title>A novel cyanobacterial geosmin producer, revising GeoA distribution and dispersion patterns in Bacteria.</title>
        <authorList>
            <person name="Churro C."/>
            <person name="Semedo-Aguiar A.P."/>
            <person name="Silva A.D."/>
            <person name="Pereira-Leal J.B."/>
            <person name="Leite R.B."/>
        </authorList>
    </citation>
    <scope>NUCLEOTIDE SEQUENCE [LARGE SCALE GENOMIC DNA]</scope>
    <source>
        <strain evidence="2 3">IPMA8</strain>
    </source>
</reference>
<gene>
    <name evidence="2" type="ORF">E5S67_02110</name>
</gene>
<organism evidence="2 3">
    <name type="scientific">Microcoleus asticus IPMA8</name>
    <dbReference type="NCBI Taxonomy" id="2563858"/>
    <lineage>
        <taxon>Bacteria</taxon>
        <taxon>Bacillati</taxon>
        <taxon>Cyanobacteriota</taxon>
        <taxon>Cyanophyceae</taxon>
        <taxon>Oscillatoriophycideae</taxon>
        <taxon>Oscillatoriales</taxon>
        <taxon>Microcoleaceae</taxon>
        <taxon>Microcoleus</taxon>
        <taxon>Microcoleus asticus</taxon>
    </lineage>
</organism>
<dbReference type="InterPro" id="IPR012674">
    <property type="entry name" value="Calycin"/>
</dbReference>
<dbReference type="SUPFAM" id="SSF50814">
    <property type="entry name" value="Lipocalins"/>
    <property type="match status" value="1"/>
</dbReference>
<keyword evidence="3" id="KW-1185">Reference proteome</keyword>
<proteinExistence type="predicted"/>